<sequence length="451" mass="51258">MLDEKSPLLPRLQQEAGIHPASGRGNLQGVEWGGLKKRGLGARSWIRIDNRGHVQVLEVDKVTIMRKCELPARDLRLLDPLFVYPAMILGREKAIVVNLEQIRCIITAEETLLLNSLDNYVLQYVNELQRRVTANCDMDVQGFKWRSPQTWTANNEDSRVHKLVDLAGLYHTEKFNDYSPSSLPFEFKALEVALEAASSFLDTQAAELEEEAYPLLDELASKISTLNLERVRRLKSRLVGLSTRVQKVRDEIEQLMDDDEDMAEMYLSEKKERMDAAYQKDQVFQSQTSFGAGRSVSAPVSPTCSPENSRALEKALSFGKNRLQSRSSSESGVEQVEELEMLLEAYFVVIDGTLNKLYSLKEYISDTEDLINIQLDNVRNQLIQIELLLTSATFVIGIFGVVAGVFGMNIQIALFDQPWAFKWILIISGMTGLCMFFLFVLFFRWRGLMSF</sequence>
<reference evidence="2" key="1">
    <citation type="journal article" date="2024" name="Proc. Natl. Acad. Sci. U.S.A.">
        <title>Extraordinary preservation of gene collinearity over three hundred million years revealed in homosporous lycophytes.</title>
        <authorList>
            <person name="Li C."/>
            <person name="Wickell D."/>
            <person name="Kuo L.Y."/>
            <person name="Chen X."/>
            <person name="Nie B."/>
            <person name="Liao X."/>
            <person name="Peng D."/>
            <person name="Ji J."/>
            <person name="Jenkins J."/>
            <person name="Williams M."/>
            <person name="Shu S."/>
            <person name="Plott C."/>
            <person name="Barry K."/>
            <person name="Rajasekar S."/>
            <person name="Grimwood J."/>
            <person name="Han X."/>
            <person name="Sun S."/>
            <person name="Hou Z."/>
            <person name="He W."/>
            <person name="Dai G."/>
            <person name="Sun C."/>
            <person name="Schmutz J."/>
            <person name="Leebens-Mack J.H."/>
            <person name="Li F.W."/>
            <person name="Wang L."/>
        </authorList>
    </citation>
    <scope>NUCLEOTIDE SEQUENCE [LARGE SCALE GENOMIC DNA]</scope>
    <source>
        <strain evidence="2">cv. PW_Plant_1</strain>
    </source>
</reference>
<gene>
    <name evidence="1" type="ORF">O6H91_17G018000</name>
</gene>
<organism evidence="1 2">
    <name type="scientific">Diphasiastrum complanatum</name>
    <name type="common">Issler's clubmoss</name>
    <name type="synonym">Lycopodium complanatum</name>
    <dbReference type="NCBI Taxonomy" id="34168"/>
    <lineage>
        <taxon>Eukaryota</taxon>
        <taxon>Viridiplantae</taxon>
        <taxon>Streptophyta</taxon>
        <taxon>Embryophyta</taxon>
        <taxon>Tracheophyta</taxon>
        <taxon>Lycopodiopsida</taxon>
        <taxon>Lycopodiales</taxon>
        <taxon>Lycopodiaceae</taxon>
        <taxon>Lycopodioideae</taxon>
        <taxon>Diphasiastrum</taxon>
    </lineage>
</organism>
<comment type="caution">
    <text evidence="1">The sequence shown here is derived from an EMBL/GenBank/DDBJ whole genome shotgun (WGS) entry which is preliminary data.</text>
</comment>
<accession>A0ACC2B4K8</accession>
<protein>
    <submittedName>
        <fullName evidence="1">Uncharacterized protein</fullName>
    </submittedName>
</protein>
<name>A0ACC2B4K8_DIPCM</name>
<proteinExistence type="predicted"/>
<evidence type="ECO:0000313" key="1">
    <source>
        <dbReference type="EMBL" id="KAJ7524719.1"/>
    </source>
</evidence>
<evidence type="ECO:0000313" key="2">
    <source>
        <dbReference type="Proteomes" id="UP001162992"/>
    </source>
</evidence>
<keyword evidence="2" id="KW-1185">Reference proteome</keyword>
<dbReference type="Proteomes" id="UP001162992">
    <property type="component" value="Chromosome 17"/>
</dbReference>
<dbReference type="EMBL" id="CM055108">
    <property type="protein sequence ID" value="KAJ7524719.1"/>
    <property type="molecule type" value="Genomic_DNA"/>
</dbReference>